<reference evidence="5 6" key="1">
    <citation type="submission" date="2017-09" db="EMBL/GenBank/DDBJ databases">
        <title>Complete genome sequence of Verrucomicrobial strain HZ-65, isolated from freshwater.</title>
        <authorList>
            <person name="Choi A."/>
        </authorList>
    </citation>
    <scope>NUCLEOTIDE SEQUENCE [LARGE SCALE GENOMIC DNA]</scope>
    <source>
        <strain evidence="5 6">HZ-65</strain>
    </source>
</reference>
<feature type="transmembrane region" description="Helical" evidence="4">
    <location>
        <begin position="380"/>
        <end position="396"/>
    </location>
</feature>
<organism evidence="5 6">
    <name type="scientific">Nibricoccus aquaticus</name>
    <dbReference type="NCBI Taxonomy" id="2576891"/>
    <lineage>
        <taxon>Bacteria</taxon>
        <taxon>Pseudomonadati</taxon>
        <taxon>Verrucomicrobiota</taxon>
        <taxon>Opitutia</taxon>
        <taxon>Opitutales</taxon>
        <taxon>Opitutaceae</taxon>
        <taxon>Nibricoccus</taxon>
    </lineage>
</organism>
<gene>
    <name evidence="5" type="ORF">CMV30_10035</name>
</gene>
<dbReference type="KEGG" id="vbh:CMV30_10035"/>
<dbReference type="Gene3D" id="1.25.40.10">
    <property type="entry name" value="Tetratricopeptide repeat domain"/>
    <property type="match status" value="1"/>
</dbReference>
<feature type="repeat" description="TPR" evidence="3">
    <location>
        <begin position="511"/>
        <end position="544"/>
    </location>
</feature>
<dbReference type="AlphaFoldDB" id="A0A290Q7M3"/>
<feature type="transmembrane region" description="Helical" evidence="4">
    <location>
        <begin position="325"/>
        <end position="343"/>
    </location>
</feature>
<dbReference type="InterPro" id="IPR019734">
    <property type="entry name" value="TPR_rpt"/>
</dbReference>
<evidence type="ECO:0000256" key="3">
    <source>
        <dbReference type="PROSITE-ProRule" id="PRU00339"/>
    </source>
</evidence>
<keyword evidence="6" id="KW-1185">Reference proteome</keyword>
<keyword evidence="2 3" id="KW-0802">TPR repeat</keyword>
<feature type="repeat" description="TPR" evidence="3">
    <location>
        <begin position="443"/>
        <end position="476"/>
    </location>
</feature>
<protein>
    <submittedName>
        <fullName evidence="5">Uncharacterized protein</fullName>
    </submittedName>
</protein>
<keyword evidence="4" id="KW-0472">Membrane</keyword>
<dbReference type="InterPro" id="IPR052346">
    <property type="entry name" value="O-mannosyl-transferase_TMTC"/>
</dbReference>
<dbReference type="Proteomes" id="UP000217265">
    <property type="component" value="Chromosome"/>
</dbReference>
<feature type="repeat" description="TPR" evidence="3">
    <location>
        <begin position="681"/>
        <end position="714"/>
    </location>
</feature>
<dbReference type="SUPFAM" id="SSF48452">
    <property type="entry name" value="TPR-like"/>
    <property type="match status" value="1"/>
</dbReference>
<keyword evidence="4" id="KW-1133">Transmembrane helix</keyword>
<dbReference type="PROSITE" id="PS50293">
    <property type="entry name" value="TPR_REGION"/>
    <property type="match status" value="2"/>
</dbReference>
<dbReference type="Pfam" id="PF14559">
    <property type="entry name" value="TPR_19"/>
    <property type="match status" value="1"/>
</dbReference>
<keyword evidence="1" id="KW-0677">Repeat</keyword>
<name>A0A290Q7M3_9BACT</name>
<dbReference type="InterPro" id="IPR011990">
    <property type="entry name" value="TPR-like_helical_dom_sf"/>
</dbReference>
<feature type="transmembrane region" description="Helical" evidence="4">
    <location>
        <begin position="106"/>
        <end position="124"/>
    </location>
</feature>
<feature type="transmembrane region" description="Helical" evidence="4">
    <location>
        <begin position="207"/>
        <end position="236"/>
    </location>
</feature>
<dbReference type="EMBL" id="CP023344">
    <property type="protein sequence ID" value="ATC64267.1"/>
    <property type="molecule type" value="Genomic_DNA"/>
</dbReference>
<dbReference type="RefSeq" id="WP_096055899.1">
    <property type="nucleotide sequence ID" value="NZ_CP023344.1"/>
</dbReference>
<accession>A0A290Q7M3</accession>
<dbReference type="PANTHER" id="PTHR44227">
    <property type="match status" value="1"/>
</dbReference>
<feature type="transmembrane region" description="Helical" evidence="4">
    <location>
        <begin position="168"/>
        <end position="187"/>
    </location>
</feature>
<dbReference type="OrthoDB" id="186434at2"/>
<evidence type="ECO:0000313" key="5">
    <source>
        <dbReference type="EMBL" id="ATC64267.1"/>
    </source>
</evidence>
<evidence type="ECO:0000313" key="6">
    <source>
        <dbReference type="Proteomes" id="UP000217265"/>
    </source>
</evidence>
<dbReference type="PROSITE" id="PS50005">
    <property type="entry name" value="TPR"/>
    <property type="match status" value="6"/>
</dbReference>
<proteinExistence type="predicted"/>
<keyword evidence="4" id="KW-0812">Transmembrane</keyword>
<feature type="transmembrane region" description="Helical" evidence="4">
    <location>
        <begin position="295"/>
        <end position="313"/>
    </location>
</feature>
<dbReference type="PANTHER" id="PTHR44227:SF3">
    <property type="entry name" value="PROTEIN O-MANNOSYL-TRANSFERASE TMTC4"/>
    <property type="match status" value="1"/>
</dbReference>
<feature type="transmembrane region" description="Helical" evidence="4">
    <location>
        <begin position="20"/>
        <end position="41"/>
    </location>
</feature>
<feature type="transmembrane region" description="Helical" evidence="4">
    <location>
        <begin position="349"/>
        <end position="368"/>
    </location>
</feature>
<evidence type="ECO:0000256" key="2">
    <source>
        <dbReference type="ARBA" id="ARBA00022803"/>
    </source>
</evidence>
<feature type="repeat" description="TPR" evidence="3">
    <location>
        <begin position="545"/>
        <end position="578"/>
    </location>
</feature>
<sequence length="734" mass="80555">MPASTPQPRAPTPPPPTSFWESPAAFVLGSILLFAALLAAYSNTFHVPFLLDDADSIELNPTIKSLATAWLPPSGSGITTSGRPLLNLSLAINYALHGTSLPGYHLANLLIHALATLTLWAVIRRTLRQPALAPRFSTHATPLAWCAAALWALHPLQTESVTYIVQRAESLVGLFYFLTLYGFIRTVEKTPASTPTPPAPSLTRLRLWPALTIISCLCGMASKEVMASAPLIVFLYDRTFVSGSFSAAWRNHKKLHLSLAATWLLLLACILQSGGRGTTVGYAQVAWWEYALTQAPAITGYLWRAVWPANLIFDYGAILEKTTHVVIPSALFILSLLGLAIFSLRRWPLAGFAFAWLFLILAPTSSIIPISSQTAAEHRMYLPLAALAVPVALLLYRFLPRATFPLLAALLLAAGVRTHHRNHDYRSELALWEDTVTRLPDNVRALTNLGSALFRADRFEESTHYSREAIRYLPTHADAHRNLASALVQLRRLPEAVASLERAVSLNPDSILCVTALGNAATDLGDFEKALQSYRRAYELDPRSAVNAFNLATTLMSLDRMEESGRYFAQALALAPDDSGLLSNYATWLRRSDRPAEAIPILEKALITFPRSPRLNSNLGTCLMLTGRTAEGIQKLELSLQLDPNLPQTRFSLGSAYAETGRTPEAITQFEALLKLSPPTADLLTHLGVLYAQTGRYTEAATTLRHAIKLDPSHPGARRNLEALQAFLREQSSR</sequence>
<feature type="repeat" description="TPR" evidence="3">
    <location>
        <begin position="647"/>
        <end position="680"/>
    </location>
</feature>
<evidence type="ECO:0000256" key="4">
    <source>
        <dbReference type="SAM" id="Phobius"/>
    </source>
</evidence>
<feature type="repeat" description="TPR" evidence="3">
    <location>
        <begin position="477"/>
        <end position="510"/>
    </location>
</feature>
<feature type="transmembrane region" description="Helical" evidence="4">
    <location>
        <begin position="257"/>
        <end position="275"/>
    </location>
</feature>
<dbReference type="Pfam" id="PF13432">
    <property type="entry name" value="TPR_16"/>
    <property type="match status" value="3"/>
</dbReference>
<feature type="transmembrane region" description="Helical" evidence="4">
    <location>
        <begin position="136"/>
        <end position="156"/>
    </location>
</feature>
<evidence type="ECO:0000256" key="1">
    <source>
        <dbReference type="ARBA" id="ARBA00022737"/>
    </source>
</evidence>
<dbReference type="SMART" id="SM00028">
    <property type="entry name" value="TPR"/>
    <property type="match status" value="7"/>
</dbReference>